<evidence type="ECO:0000256" key="4">
    <source>
        <dbReference type="PROSITE-ProRule" id="PRU00708"/>
    </source>
</evidence>
<dbReference type="PaxDb" id="4565-Traes_2AL_81726A3C0.2"/>
<dbReference type="Proteomes" id="UP000019116">
    <property type="component" value="Chromosome 2A"/>
</dbReference>
<evidence type="ECO:0000313" key="6">
    <source>
        <dbReference type="EnsemblPlants" id="TraesCS2A02G552100.1"/>
    </source>
</evidence>
<dbReference type="Gramene" id="TraesCS2A03G1275200.1">
    <property type="protein sequence ID" value="TraesCS2A03G1275200.1.CDS"/>
    <property type="gene ID" value="TraesCS2A03G1275200"/>
</dbReference>
<dbReference type="Gene3D" id="1.25.40.10">
    <property type="entry name" value="Tetratricopeptide repeat domain"/>
    <property type="match status" value="3"/>
</dbReference>
<dbReference type="AlphaFoldDB" id="A0A3B6B8M1"/>
<dbReference type="RefSeq" id="XP_044459690.1">
    <property type="nucleotide sequence ID" value="XM_044603755.1"/>
</dbReference>
<dbReference type="Gramene" id="TraesMAC2A03G00802800.1">
    <property type="protein sequence ID" value="TraesMAC2A03G00802800.1"/>
    <property type="gene ID" value="TraesMAC2A03G00802800"/>
</dbReference>
<accession>A0A3B6B8M1</accession>
<dbReference type="Pfam" id="PF01535">
    <property type="entry name" value="PPR"/>
    <property type="match status" value="2"/>
</dbReference>
<evidence type="ECO:0000256" key="1">
    <source>
        <dbReference type="ARBA" id="ARBA00007626"/>
    </source>
</evidence>
<dbReference type="GO" id="GO:0003729">
    <property type="term" value="F:mRNA binding"/>
    <property type="evidence" value="ECO:0007669"/>
    <property type="project" value="UniProtKB-ARBA"/>
</dbReference>
<evidence type="ECO:0000256" key="3">
    <source>
        <dbReference type="ARBA" id="ARBA00022946"/>
    </source>
</evidence>
<sequence>MARAALLRSFPPPRVRPFSSPAAAPLAPPGGGSSAPRAAQGRESGGAVGFRTELPEFSPESPMLRAAAEAALRRVSPAPARSVHAQFRRGPELRVAWVPLYRRLSKLPPAAPLGCVAAELDRWLRERQPLCEHQLLFYVRKLRNFRQHRRALELIDWMEARGAYLLPGDHALRLDLVCKVNGLEAAEEYFSSLPDMHKSVKTYSSLLNCYAEHKPEKGLELYEKMRTMNIVPNTLVYKNLMSLYLKAGQPEKVLKTFEEMRGNGIQTDNFTYCILTESHIMVNGLESTKKFLEDLEKSIPVHWSLYTVLANNYNKVGQFDKAELALKKAEEVMDKGEMFAWHNLLSLYASSGNLSEVKRLWVSLKSELKICSNRSYLVMLSSLKKLDDFDSMQQVFQEWEFTQQSFDMRIPNVMIRAYLAKDMTDEAEALRQAAMAQGRSDPMTFYIFAESYLEKSRTDAALQVWRDAEKIVNTPNWAPRPEFVKRFLKHFEEAKDVDGMESFCACLEKLECLDADARDALSRTYVAAGRTNPSSIIHRTEEDQVETRPG</sequence>
<comment type="similarity">
    <text evidence="1">Belongs to the PPR family. P subfamily.</text>
</comment>
<dbReference type="SMR" id="A0A3B6B8M1"/>
<dbReference type="OrthoDB" id="1717827at2759"/>
<protein>
    <recommendedName>
        <fullName evidence="8">Pentacotripeptide-repeat region of PRORP domain-containing protein</fullName>
    </recommendedName>
</protein>
<dbReference type="InterPro" id="IPR002885">
    <property type="entry name" value="PPR_rpt"/>
</dbReference>
<proteinExistence type="inferred from homology"/>
<feature type="compositionally biased region" description="Low complexity" evidence="5">
    <location>
        <begin position="16"/>
        <end position="25"/>
    </location>
</feature>
<dbReference type="Gramene" id="TraesCS2A02G552100.1">
    <property type="protein sequence ID" value="TraesCS2A02G552100.1"/>
    <property type="gene ID" value="TraesCS2A02G552100"/>
</dbReference>
<evidence type="ECO:0000256" key="5">
    <source>
        <dbReference type="SAM" id="MobiDB-lite"/>
    </source>
</evidence>
<feature type="repeat" description="PPR" evidence="4">
    <location>
        <begin position="199"/>
        <end position="232"/>
    </location>
</feature>
<evidence type="ECO:0008006" key="8">
    <source>
        <dbReference type="Google" id="ProtNLM"/>
    </source>
</evidence>
<reference evidence="6" key="2">
    <citation type="submission" date="2018-10" db="UniProtKB">
        <authorList>
            <consortium name="EnsemblPlants"/>
        </authorList>
    </citation>
    <scope>IDENTIFICATION</scope>
</reference>
<dbReference type="PANTHER" id="PTHR45717">
    <property type="entry name" value="OS12G0527900 PROTEIN"/>
    <property type="match status" value="1"/>
</dbReference>
<dbReference type="Pfam" id="PF13041">
    <property type="entry name" value="PPR_2"/>
    <property type="match status" value="1"/>
</dbReference>
<evidence type="ECO:0000313" key="7">
    <source>
        <dbReference type="Proteomes" id="UP000019116"/>
    </source>
</evidence>
<dbReference type="NCBIfam" id="TIGR00756">
    <property type="entry name" value="PPR"/>
    <property type="match status" value="2"/>
</dbReference>
<keyword evidence="3" id="KW-0809">Transit peptide</keyword>
<gene>
    <name evidence="6" type="primary">LOC123191008</name>
</gene>
<dbReference type="EnsemblPlants" id="TraesCS2A02G552100.1">
    <property type="protein sequence ID" value="TraesCS2A02G552100.1"/>
    <property type="gene ID" value="TraesCS2A02G552100"/>
</dbReference>
<keyword evidence="7" id="KW-1185">Reference proteome</keyword>
<dbReference type="SUPFAM" id="SSF48452">
    <property type="entry name" value="TPR-like"/>
    <property type="match status" value="1"/>
</dbReference>
<dbReference type="PANTHER" id="PTHR45717:SF9">
    <property type="entry name" value="OS01G0301700 PROTEIN"/>
    <property type="match status" value="1"/>
</dbReference>
<dbReference type="OMA" id="VAWVPLY"/>
<feature type="repeat" description="PPR" evidence="4">
    <location>
        <begin position="233"/>
        <end position="267"/>
    </location>
</feature>
<dbReference type="InterPro" id="IPR011990">
    <property type="entry name" value="TPR-like_helical_dom_sf"/>
</dbReference>
<feature type="region of interest" description="Disordered" evidence="5">
    <location>
        <begin position="1"/>
        <end position="55"/>
    </location>
</feature>
<evidence type="ECO:0000256" key="2">
    <source>
        <dbReference type="ARBA" id="ARBA00022737"/>
    </source>
</evidence>
<dbReference type="PROSITE" id="PS51375">
    <property type="entry name" value="PPR"/>
    <property type="match status" value="2"/>
</dbReference>
<dbReference type="GeneID" id="123191008"/>
<reference evidence="6" key="1">
    <citation type="submission" date="2018-08" db="EMBL/GenBank/DDBJ databases">
        <authorList>
            <person name="Rossello M."/>
        </authorList>
    </citation>
    <scope>NUCLEOTIDE SEQUENCE [LARGE SCALE GENOMIC DNA]</scope>
    <source>
        <strain evidence="6">cv. Chinese Spring</strain>
    </source>
</reference>
<dbReference type="STRING" id="4565.A0A3B6B8M1"/>
<organism evidence="6">
    <name type="scientific">Triticum aestivum</name>
    <name type="common">Wheat</name>
    <dbReference type="NCBI Taxonomy" id="4565"/>
    <lineage>
        <taxon>Eukaryota</taxon>
        <taxon>Viridiplantae</taxon>
        <taxon>Streptophyta</taxon>
        <taxon>Embryophyta</taxon>
        <taxon>Tracheophyta</taxon>
        <taxon>Spermatophyta</taxon>
        <taxon>Magnoliopsida</taxon>
        <taxon>Liliopsida</taxon>
        <taxon>Poales</taxon>
        <taxon>Poaceae</taxon>
        <taxon>BOP clade</taxon>
        <taxon>Pooideae</taxon>
        <taxon>Triticodae</taxon>
        <taxon>Triticeae</taxon>
        <taxon>Triticinae</taxon>
        <taxon>Triticum</taxon>
    </lineage>
</organism>
<dbReference type="Gramene" id="TraesNOR2A03G00814430.1">
    <property type="protein sequence ID" value="TraesNOR2A03G00814430.1"/>
    <property type="gene ID" value="TraesNOR2A03G00814430"/>
</dbReference>
<name>A0A3B6B8M1_WHEAT</name>
<dbReference type="GO" id="GO:0005739">
    <property type="term" value="C:mitochondrion"/>
    <property type="evidence" value="ECO:0000318"/>
    <property type="project" value="GO_Central"/>
</dbReference>
<keyword evidence="2" id="KW-0677">Repeat</keyword>